<evidence type="ECO:0000256" key="5">
    <source>
        <dbReference type="ARBA" id="ARBA00022576"/>
    </source>
</evidence>
<dbReference type="PANTHER" id="PTHR11986:SF18">
    <property type="entry name" value="ORNITHINE AMINOTRANSFERASE, MITOCHONDRIAL"/>
    <property type="match status" value="1"/>
</dbReference>
<dbReference type="InterPro" id="IPR010164">
    <property type="entry name" value="Orn_aminotrans"/>
</dbReference>
<evidence type="ECO:0000313" key="13">
    <source>
        <dbReference type="Proteomes" id="UP000661691"/>
    </source>
</evidence>
<comment type="catalytic activity">
    <reaction evidence="11">
        <text>a 2-oxocarboxylate + L-ornithine = L-glutamate 5-semialdehyde + an L-alpha-amino acid</text>
        <dbReference type="Rhea" id="RHEA:13877"/>
        <dbReference type="ChEBI" id="CHEBI:35179"/>
        <dbReference type="ChEBI" id="CHEBI:46911"/>
        <dbReference type="ChEBI" id="CHEBI:58066"/>
        <dbReference type="ChEBI" id="CHEBI:59869"/>
        <dbReference type="EC" id="2.6.1.13"/>
    </reaction>
</comment>
<dbReference type="InterPro" id="IPR015422">
    <property type="entry name" value="PyrdxlP-dep_Trfase_small"/>
</dbReference>
<dbReference type="EC" id="2.6.1.13" evidence="3 11"/>
<dbReference type="HAMAP" id="MF_01689">
    <property type="entry name" value="Ornith_aminotrans_3"/>
    <property type="match status" value="1"/>
</dbReference>
<evidence type="ECO:0000256" key="10">
    <source>
        <dbReference type="ARBA" id="ARBA00030587"/>
    </source>
</evidence>
<comment type="similarity">
    <text evidence="11">Belongs to the class-III pyridoxal-phosphate-dependent aminotransferase family. OAT subfamily.</text>
</comment>
<dbReference type="Gene3D" id="3.90.1150.10">
    <property type="entry name" value="Aspartate Aminotransferase, domain 1"/>
    <property type="match status" value="1"/>
</dbReference>
<comment type="cofactor">
    <cofactor evidence="1 11">
        <name>pyridoxal 5'-phosphate</name>
        <dbReference type="ChEBI" id="CHEBI:597326"/>
    </cofactor>
</comment>
<evidence type="ECO:0000256" key="11">
    <source>
        <dbReference type="HAMAP-Rule" id="MF_01689"/>
    </source>
</evidence>
<dbReference type="PANTHER" id="PTHR11986">
    <property type="entry name" value="AMINOTRANSFERASE CLASS III"/>
    <property type="match status" value="1"/>
</dbReference>
<dbReference type="AlphaFoldDB" id="A0A926N5Q3"/>
<gene>
    <name evidence="11" type="primary">rocD</name>
    <name evidence="12" type="ORF">IC620_01900</name>
</gene>
<dbReference type="GO" id="GO:0030170">
    <property type="term" value="F:pyridoxal phosphate binding"/>
    <property type="evidence" value="ECO:0007669"/>
    <property type="project" value="UniProtKB-UniRule"/>
</dbReference>
<evidence type="ECO:0000256" key="8">
    <source>
        <dbReference type="ARBA" id="ARBA00022679"/>
    </source>
</evidence>
<keyword evidence="8 11" id="KW-0808">Transferase</keyword>
<dbReference type="Gene3D" id="3.40.640.10">
    <property type="entry name" value="Type I PLP-dependent aspartate aminotransferase-like (Major domain)"/>
    <property type="match status" value="1"/>
</dbReference>
<dbReference type="Pfam" id="PF00202">
    <property type="entry name" value="Aminotran_3"/>
    <property type="match status" value="1"/>
</dbReference>
<accession>A0A926N5Q3</accession>
<dbReference type="EMBL" id="JACXAH010000002">
    <property type="protein sequence ID" value="MBD1371111.1"/>
    <property type="molecule type" value="Genomic_DNA"/>
</dbReference>
<dbReference type="GO" id="GO:0005737">
    <property type="term" value="C:cytoplasm"/>
    <property type="evidence" value="ECO:0007669"/>
    <property type="project" value="UniProtKB-SubCell"/>
</dbReference>
<keyword evidence="7 11" id="KW-0641">Proline biosynthesis</keyword>
<evidence type="ECO:0000256" key="9">
    <source>
        <dbReference type="ARBA" id="ARBA00022898"/>
    </source>
</evidence>
<dbReference type="PIRSF" id="PIRSF000521">
    <property type="entry name" value="Transaminase_4ab_Lys_Orn"/>
    <property type="match status" value="1"/>
</dbReference>
<keyword evidence="9 11" id="KW-0663">Pyridoxal phosphate</keyword>
<keyword evidence="6 11" id="KW-0028">Amino-acid biosynthesis</keyword>
<dbReference type="SUPFAM" id="SSF53383">
    <property type="entry name" value="PLP-dependent transferases"/>
    <property type="match status" value="1"/>
</dbReference>
<keyword evidence="5 11" id="KW-0032">Aminotransferase</keyword>
<comment type="caution">
    <text evidence="12">The sequence shown here is derived from an EMBL/GenBank/DDBJ whole genome shotgun (WGS) entry which is preliminary data.</text>
</comment>
<dbReference type="GO" id="GO:0055129">
    <property type="term" value="P:L-proline biosynthetic process"/>
    <property type="evidence" value="ECO:0007669"/>
    <property type="project" value="UniProtKB-UniRule"/>
</dbReference>
<dbReference type="Proteomes" id="UP000661691">
    <property type="component" value="Unassembled WGS sequence"/>
</dbReference>
<dbReference type="NCBIfam" id="TIGR01885">
    <property type="entry name" value="Orn_aminotrans"/>
    <property type="match status" value="1"/>
</dbReference>
<protein>
    <recommendedName>
        <fullName evidence="3 11">Ornithine aminotransferase</fullName>
        <shortName evidence="11">OAT</shortName>
        <ecNumber evidence="3 11">2.6.1.13</ecNumber>
    </recommendedName>
    <alternativeName>
        <fullName evidence="10 11">Ornithine--oxo-acid aminotransferase</fullName>
    </alternativeName>
</protein>
<name>A0A926N5Q3_9BACL</name>
<dbReference type="FunFam" id="3.40.640.10:FF:000011">
    <property type="entry name" value="Ornithine aminotransferase"/>
    <property type="match status" value="1"/>
</dbReference>
<dbReference type="InterPro" id="IPR015424">
    <property type="entry name" value="PyrdxlP-dep_Trfase"/>
</dbReference>
<dbReference type="InterPro" id="IPR049704">
    <property type="entry name" value="Aminotrans_3_PPA_site"/>
</dbReference>
<proteinExistence type="inferred from homology"/>
<evidence type="ECO:0000256" key="7">
    <source>
        <dbReference type="ARBA" id="ARBA00022650"/>
    </source>
</evidence>
<comment type="function">
    <text evidence="11">Catalyzes the interconversion of ornithine to glutamate semialdehyde.</text>
</comment>
<dbReference type="InterPro" id="IPR015421">
    <property type="entry name" value="PyrdxlP-dep_Trfase_major"/>
</dbReference>
<sequence>MSTNETFIQLTEKFGANNYHPLPIVIAKAEGIWVEDADGNRYMDMLSAYSALNHGHRHPRLIKALKEQADKVTLTSRAFHNDQLGTFYEKLAEVTGKDMILPMNTGAEAVETAIKAVRRWAYDVKQVPTDQAEIIVCEENFHGRTITAVSLSSSDEYKRGFGPLTPGFKVIPYGDVNALREAITPHTAAFLVEPIQGEAGVIVPPEGFLAEAYQICKEENVLFVADEIQTGFGRTGQTFASDWENIVPDLYIMGKALGGGVLPISAVAANQDILGVFEPGSHGSTFGGNPLSCAVAIAALDVLKEEELPKRSRELGQYFMDELKKINNPIIKEVRGKGLFIGVELHESARPYCESLMQKGLLCKETHENTIRFAPPLTITAAELDEALTKVREVLSV</sequence>
<comment type="pathway">
    <text evidence="2 11">Amino-acid biosynthesis; L-proline biosynthesis; L-glutamate 5-semialdehyde from L-ornithine: step 1/1.</text>
</comment>
<evidence type="ECO:0000256" key="2">
    <source>
        <dbReference type="ARBA" id="ARBA00004998"/>
    </source>
</evidence>
<evidence type="ECO:0000256" key="4">
    <source>
        <dbReference type="ARBA" id="ARBA00022490"/>
    </source>
</evidence>
<keyword evidence="4 11" id="KW-0963">Cytoplasm</keyword>
<dbReference type="GO" id="GO:0004587">
    <property type="term" value="F:ornithine aminotransferase activity"/>
    <property type="evidence" value="ECO:0007669"/>
    <property type="project" value="UniProtKB-UniRule"/>
</dbReference>
<dbReference type="NCBIfam" id="NF003145">
    <property type="entry name" value="PRK04073.1"/>
    <property type="match status" value="1"/>
</dbReference>
<dbReference type="RefSeq" id="WP_191138997.1">
    <property type="nucleotide sequence ID" value="NZ_JACXAG020000002.1"/>
</dbReference>
<keyword evidence="13" id="KW-1185">Reference proteome</keyword>
<evidence type="ECO:0000256" key="3">
    <source>
        <dbReference type="ARBA" id="ARBA00012924"/>
    </source>
</evidence>
<evidence type="ECO:0000256" key="6">
    <source>
        <dbReference type="ARBA" id="ARBA00022605"/>
    </source>
</evidence>
<organism evidence="12 13">
    <name type="scientific">Polycladospora coralii</name>
    <dbReference type="NCBI Taxonomy" id="2771432"/>
    <lineage>
        <taxon>Bacteria</taxon>
        <taxon>Bacillati</taxon>
        <taxon>Bacillota</taxon>
        <taxon>Bacilli</taxon>
        <taxon>Bacillales</taxon>
        <taxon>Thermoactinomycetaceae</taxon>
        <taxon>Polycladospora</taxon>
    </lineage>
</organism>
<dbReference type="InterPro" id="IPR005814">
    <property type="entry name" value="Aminotrans_3"/>
</dbReference>
<feature type="modified residue" description="N6-(pyridoxal phosphate)lysine" evidence="11">
    <location>
        <position position="255"/>
    </location>
</feature>
<dbReference type="CDD" id="cd00610">
    <property type="entry name" value="OAT_like"/>
    <property type="match status" value="1"/>
</dbReference>
<dbReference type="InterPro" id="IPR050103">
    <property type="entry name" value="Class-III_PLP-dep_AT"/>
</dbReference>
<evidence type="ECO:0000313" key="12">
    <source>
        <dbReference type="EMBL" id="MBD1371111.1"/>
    </source>
</evidence>
<dbReference type="PROSITE" id="PS00600">
    <property type="entry name" value="AA_TRANSFER_CLASS_3"/>
    <property type="match status" value="1"/>
</dbReference>
<dbReference type="GO" id="GO:0042802">
    <property type="term" value="F:identical protein binding"/>
    <property type="evidence" value="ECO:0007669"/>
    <property type="project" value="TreeGrafter"/>
</dbReference>
<reference evidence="12" key="1">
    <citation type="submission" date="2020-09" db="EMBL/GenBank/DDBJ databases">
        <title>A novel bacterium of genus Hazenella, isolated from South China Sea.</title>
        <authorList>
            <person name="Huang H."/>
            <person name="Mo K."/>
            <person name="Hu Y."/>
        </authorList>
    </citation>
    <scope>NUCLEOTIDE SEQUENCE</scope>
    <source>
        <strain evidence="12">IB182357</strain>
    </source>
</reference>
<dbReference type="InterPro" id="IPR034757">
    <property type="entry name" value="Ornith_aminotrans_bact"/>
</dbReference>
<evidence type="ECO:0000256" key="1">
    <source>
        <dbReference type="ARBA" id="ARBA00001933"/>
    </source>
</evidence>
<comment type="subcellular location">
    <subcellularLocation>
        <location evidence="11">Cytoplasm</location>
    </subcellularLocation>
</comment>